<organism evidence="2">
    <name type="scientific">Noccaea caerulescens</name>
    <name type="common">Alpine penny-cress</name>
    <name type="synonym">Thlaspi caerulescens</name>
    <dbReference type="NCBI Taxonomy" id="107243"/>
    <lineage>
        <taxon>Eukaryota</taxon>
        <taxon>Viridiplantae</taxon>
        <taxon>Streptophyta</taxon>
        <taxon>Embryophyta</taxon>
        <taxon>Tracheophyta</taxon>
        <taxon>Spermatophyta</taxon>
        <taxon>Magnoliopsida</taxon>
        <taxon>eudicotyledons</taxon>
        <taxon>Gunneridae</taxon>
        <taxon>Pentapetalae</taxon>
        <taxon>rosids</taxon>
        <taxon>malvids</taxon>
        <taxon>Brassicales</taxon>
        <taxon>Brassicaceae</taxon>
        <taxon>Coluteocarpeae</taxon>
        <taxon>Noccaea</taxon>
    </lineage>
</organism>
<dbReference type="PROSITE" id="PS50181">
    <property type="entry name" value="FBOX"/>
    <property type="match status" value="1"/>
</dbReference>
<feature type="domain" description="F-box" evidence="1">
    <location>
        <begin position="1"/>
        <end position="45"/>
    </location>
</feature>
<dbReference type="InterPro" id="IPR001810">
    <property type="entry name" value="F-box_dom"/>
</dbReference>
<dbReference type="CDD" id="cd22157">
    <property type="entry name" value="F-box_AtFBW1-like"/>
    <property type="match status" value="1"/>
</dbReference>
<protein>
    <submittedName>
        <fullName evidence="2">Putative F-box protein</fullName>
    </submittedName>
</protein>
<evidence type="ECO:0000259" key="1">
    <source>
        <dbReference type="PROSITE" id="PS50181"/>
    </source>
</evidence>
<evidence type="ECO:0000313" key="2">
    <source>
        <dbReference type="EMBL" id="JAU54174.1"/>
    </source>
</evidence>
<dbReference type="EMBL" id="GEVL01023167">
    <property type="protein sequence ID" value="JAU54174.1"/>
    <property type="molecule type" value="Transcribed_RNA"/>
</dbReference>
<dbReference type="SUPFAM" id="SSF81383">
    <property type="entry name" value="F-box domain"/>
    <property type="match status" value="1"/>
</dbReference>
<dbReference type="SMART" id="SM00256">
    <property type="entry name" value="FBOX"/>
    <property type="match status" value="1"/>
</dbReference>
<sequence length="155" mass="17661">MIADLPRDMEEEVLSRIPVRSLRSVRSTCKKWNTLSKAESFAKKHLGRHATEQKEFTVVMMMNLRVYLTSVNLDVDPCTKHEGRLISRTRTTIKSIYLMYFIATVYCYASQRTTLGSLFGTRIGDKPGRSSPHMIFIDWTGIAMLLENHAGATKS</sequence>
<name>A0A1J3GET5_NOCCA</name>
<dbReference type="Pfam" id="PF00646">
    <property type="entry name" value="F-box"/>
    <property type="match status" value="1"/>
</dbReference>
<dbReference type="Gene3D" id="1.20.1280.50">
    <property type="match status" value="1"/>
</dbReference>
<dbReference type="AlphaFoldDB" id="A0A1J3GET5"/>
<dbReference type="InterPro" id="IPR036047">
    <property type="entry name" value="F-box-like_dom_sf"/>
</dbReference>
<proteinExistence type="predicted"/>
<accession>A0A1J3GET5</accession>
<gene>
    <name evidence="2" type="ORF">LE_TR3858_c3_g1_i1_g.12988</name>
</gene>
<reference evidence="2" key="1">
    <citation type="submission" date="2016-07" db="EMBL/GenBank/DDBJ databases">
        <title>De novo transcriptome assembly of four accessions of the metal hyperaccumulator plant Noccaea caerulescens.</title>
        <authorList>
            <person name="Blande D."/>
            <person name="Halimaa P."/>
            <person name="Tervahauta A.I."/>
            <person name="Aarts M.G."/>
            <person name="Karenlampi S.O."/>
        </authorList>
    </citation>
    <scope>NUCLEOTIDE SEQUENCE</scope>
</reference>